<accession>A0AAW5R4A2</accession>
<reference evidence="4 5" key="1">
    <citation type="submission" date="2022-04" db="EMBL/GenBank/DDBJ databases">
        <authorList>
            <person name="Ye Y.-Q."/>
            <person name="Du Z.-J."/>
        </authorList>
    </citation>
    <scope>NUCLEOTIDE SEQUENCE [LARGE SCALE GENOMIC DNA]</scope>
    <source>
        <strain evidence="4 5">A6E488</strain>
    </source>
</reference>
<gene>
    <name evidence="4" type="ORF">MUB46_20365</name>
</gene>
<sequence>MKKEACVTAMCQAALVDEEALFAALRETEPVPLALVHATLTGDSHLIDRVAPHVAGGWSFEQSVPEDIAQDVVVALVDTIRAIADGSLRPQTRLDPQRFARLLGGGIGCELPDGYAEMMLEEMHLAQHDERTADLAVFKPDFVPGRPEVVIVGAGLSGICLGIKLHEQGVPFTIYEKNMDVGGTWLENHYPGAGVDIPSHFYSFSFARKPDWTHHFAKQDEILAYLRDCATKYGIVEHIRFGHEVESASWDESASVWRVRVRDEDGQKTDTCSRFLVSAVGQLNRPSIPDIEGLDTFKGVAFHTARWPSDLDLDGKRCALVGTGASAVQVGPAIADRVASLTVFQRSPNWVAPNANYHKRMREGEKWALANIPFLIHWYRWLLFWASGDTLHDSLQKDPDWPHKDRSLNADNEAMRERLLAHIQSELGGRQDLIDKATPNYPPYGKRMLRDTYWYRMLRRENVELVDSGVTAADETGLIDGAGKHHDIDVCIFSTGFKATEMLAPMRIEGAAGRDIHQLWGPDDSRAYLGVHVPGFPNFFVMYGPNTNLAHGGSLFFHAECQTRHIMQVMRELYARKADRVTVRQDTFDAYNAKVDAAHGRMVWTHEGMSNWYRNSRGRVVTNSPWKLVDYWRLTHTLDPSEFEWAASPPKRS</sequence>
<evidence type="ECO:0000256" key="2">
    <source>
        <dbReference type="ARBA" id="ARBA00022827"/>
    </source>
</evidence>
<dbReference type="SUPFAM" id="SSF51905">
    <property type="entry name" value="FAD/NAD(P)-binding domain"/>
    <property type="match status" value="2"/>
</dbReference>
<keyword evidence="3" id="KW-0560">Oxidoreductase</keyword>
<evidence type="ECO:0000256" key="1">
    <source>
        <dbReference type="ARBA" id="ARBA00022630"/>
    </source>
</evidence>
<dbReference type="GO" id="GO:0004499">
    <property type="term" value="F:N,N-dimethylaniline monooxygenase activity"/>
    <property type="evidence" value="ECO:0007669"/>
    <property type="project" value="InterPro"/>
</dbReference>
<name>A0AAW5R4A2_9HYPH</name>
<keyword evidence="1" id="KW-0285">Flavoprotein</keyword>
<evidence type="ECO:0000313" key="5">
    <source>
        <dbReference type="Proteomes" id="UP001320898"/>
    </source>
</evidence>
<proteinExistence type="predicted"/>
<organism evidence="4 5">
    <name type="scientific">Microbaculum marinisediminis</name>
    <dbReference type="NCBI Taxonomy" id="2931392"/>
    <lineage>
        <taxon>Bacteria</taxon>
        <taxon>Pseudomonadati</taxon>
        <taxon>Pseudomonadota</taxon>
        <taxon>Alphaproteobacteria</taxon>
        <taxon>Hyphomicrobiales</taxon>
        <taxon>Tepidamorphaceae</taxon>
        <taxon>Microbaculum</taxon>
    </lineage>
</organism>
<dbReference type="GO" id="GO:0050660">
    <property type="term" value="F:flavin adenine dinucleotide binding"/>
    <property type="evidence" value="ECO:0007669"/>
    <property type="project" value="InterPro"/>
</dbReference>
<dbReference type="InterPro" id="IPR036188">
    <property type="entry name" value="FAD/NAD-bd_sf"/>
</dbReference>
<dbReference type="Gene3D" id="3.50.50.60">
    <property type="entry name" value="FAD/NAD(P)-binding domain"/>
    <property type="match status" value="2"/>
</dbReference>
<dbReference type="PANTHER" id="PTHR42877:SF4">
    <property type="entry name" value="FAD_NAD(P)-BINDING DOMAIN-CONTAINING PROTEIN-RELATED"/>
    <property type="match status" value="1"/>
</dbReference>
<dbReference type="Proteomes" id="UP001320898">
    <property type="component" value="Unassembled WGS sequence"/>
</dbReference>
<keyword evidence="5" id="KW-1185">Reference proteome</keyword>
<evidence type="ECO:0000313" key="4">
    <source>
        <dbReference type="EMBL" id="MCT8974227.1"/>
    </source>
</evidence>
<dbReference type="EMBL" id="JALIDZ010000011">
    <property type="protein sequence ID" value="MCT8974227.1"/>
    <property type="molecule type" value="Genomic_DNA"/>
</dbReference>
<dbReference type="AlphaFoldDB" id="A0AAW5R4A2"/>
<evidence type="ECO:0000256" key="3">
    <source>
        <dbReference type="ARBA" id="ARBA00023002"/>
    </source>
</evidence>
<dbReference type="RefSeq" id="WP_261617814.1">
    <property type="nucleotide sequence ID" value="NZ_JALIDZ010000011.1"/>
</dbReference>
<dbReference type="GO" id="GO:0050661">
    <property type="term" value="F:NADP binding"/>
    <property type="evidence" value="ECO:0007669"/>
    <property type="project" value="InterPro"/>
</dbReference>
<keyword evidence="2" id="KW-0274">FAD</keyword>
<dbReference type="InterPro" id="IPR051209">
    <property type="entry name" value="FAD-bind_Monooxygenase_sf"/>
</dbReference>
<comment type="caution">
    <text evidence="4">The sequence shown here is derived from an EMBL/GenBank/DDBJ whole genome shotgun (WGS) entry which is preliminary data.</text>
</comment>
<dbReference type="Pfam" id="PF00743">
    <property type="entry name" value="FMO-like"/>
    <property type="match status" value="1"/>
</dbReference>
<protein>
    <submittedName>
        <fullName evidence="4">NAD(P)/FAD-dependent oxidoreductase</fullName>
    </submittedName>
</protein>
<dbReference type="InterPro" id="IPR020946">
    <property type="entry name" value="Flavin_mOase-like"/>
</dbReference>
<dbReference type="PANTHER" id="PTHR42877">
    <property type="entry name" value="L-ORNITHINE N(5)-MONOOXYGENASE-RELATED"/>
    <property type="match status" value="1"/>
</dbReference>